<sequence>MDSFLPTTQDNGMISTSCAIPAPSTAGMWGTGQHKVNKGRRSCRRKWSGLGVFIQGGPKCIIRLDKNIHEQEEHSLDRRNIHMDRRNIRLDICTWSLEGYNMKHTSSSVQPLRREDVDGSIHYRGNTDGLFKGLAHRTVIVSDSSSEVRVVVIVCIDVGAKEEE</sequence>
<protein>
    <submittedName>
        <fullName evidence="1">Uncharacterized protein</fullName>
    </submittedName>
</protein>
<dbReference type="EMBL" id="OD565948">
    <property type="protein sequence ID" value="CAD7443018.1"/>
    <property type="molecule type" value="Genomic_DNA"/>
</dbReference>
<gene>
    <name evidence="1" type="ORF">TBIB3V08_LOCUS5431</name>
</gene>
<accession>A0A7R9EXX5</accession>
<organism evidence="1">
    <name type="scientific">Timema bartmani</name>
    <dbReference type="NCBI Taxonomy" id="61472"/>
    <lineage>
        <taxon>Eukaryota</taxon>
        <taxon>Metazoa</taxon>
        <taxon>Ecdysozoa</taxon>
        <taxon>Arthropoda</taxon>
        <taxon>Hexapoda</taxon>
        <taxon>Insecta</taxon>
        <taxon>Pterygota</taxon>
        <taxon>Neoptera</taxon>
        <taxon>Polyneoptera</taxon>
        <taxon>Phasmatodea</taxon>
        <taxon>Timematodea</taxon>
        <taxon>Timematoidea</taxon>
        <taxon>Timematidae</taxon>
        <taxon>Timema</taxon>
    </lineage>
</organism>
<proteinExistence type="predicted"/>
<evidence type="ECO:0000313" key="1">
    <source>
        <dbReference type="EMBL" id="CAD7443018.1"/>
    </source>
</evidence>
<dbReference type="AlphaFoldDB" id="A0A7R9EXX5"/>
<name>A0A7R9EXX5_9NEOP</name>
<reference evidence="1" key="1">
    <citation type="submission" date="2020-11" db="EMBL/GenBank/DDBJ databases">
        <authorList>
            <person name="Tran Van P."/>
        </authorList>
    </citation>
    <scope>NUCLEOTIDE SEQUENCE</scope>
</reference>